<proteinExistence type="predicted"/>
<dbReference type="AlphaFoldDB" id="A0ABD2LQV7"/>
<name>A0ABD2LQV7_9BILA</name>
<sequence length="91" mass="9909">MARWISPRGRPPPAPAPATMISPSAIPNPNRAKYNTIQTTQESSSLSLLLVRLFPHIGSGMARGSSASMCDGRAWLEKCRKANFVRVTRTS</sequence>
<evidence type="ECO:0000313" key="3">
    <source>
        <dbReference type="Proteomes" id="UP001620626"/>
    </source>
</evidence>
<accession>A0ABD2LQV7</accession>
<comment type="caution">
    <text evidence="2">The sequence shown here is derived from an EMBL/GenBank/DDBJ whole genome shotgun (WGS) entry which is preliminary data.</text>
</comment>
<evidence type="ECO:0000256" key="1">
    <source>
        <dbReference type="SAM" id="MobiDB-lite"/>
    </source>
</evidence>
<reference evidence="2 3" key="1">
    <citation type="submission" date="2024-10" db="EMBL/GenBank/DDBJ databases">
        <authorList>
            <person name="Kim D."/>
        </authorList>
    </citation>
    <scope>NUCLEOTIDE SEQUENCE [LARGE SCALE GENOMIC DNA]</scope>
    <source>
        <strain evidence="2">BH-2024</strain>
    </source>
</reference>
<feature type="region of interest" description="Disordered" evidence="1">
    <location>
        <begin position="1"/>
        <end position="30"/>
    </location>
</feature>
<feature type="compositionally biased region" description="Low complexity" evidence="1">
    <location>
        <begin position="17"/>
        <end position="27"/>
    </location>
</feature>
<dbReference type="EMBL" id="JBICBT010000314">
    <property type="protein sequence ID" value="KAL3117621.1"/>
    <property type="molecule type" value="Genomic_DNA"/>
</dbReference>
<organism evidence="2 3">
    <name type="scientific">Heterodera trifolii</name>
    <dbReference type="NCBI Taxonomy" id="157864"/>
    <lineage>
        <taxon>Eukaryota</taxon>
        <taxon>Metazoa</taxon>
        <taxon>Ecdysozoa</taxon>
        <taxon>Nematoda</taxon>
        <taxon>Chromadorea</taxon>
        <taxon>Rhabditida</taxon>
        <taxon>Tylenchina</taxon>
        <taxon>Tylenchomorpha</taxon>
        <taxon>Tylenchoidea</taxon>
        <taxon>Heteroderidae</taxon>
        <taxon>Heteroderinae</taxon>
        <taxon>Heterodera</taxon>
    </lineage>
</organism>
<keyword evidence="3" id="KW-1185">Reference proteome</keyword>
<dbReference type="Proteomes" id="UP001620626">
    <property type="component" value="Unassembled WGS sequence"/>
</dbReference>
<gene>
    <name evidence="2" type="ORF">niasHT_003280</name>
</gene>
<evidence type="ECO:0000313" key="2">
    <source>
        <dbReference type="EMBL" id="KAL3117621.1"/>
    </source>
</evidence>
<protein>
    <submittedName>
        <fullName evidence="2">Uncharacterized protein</fullName>
    </submittedName>
</protein>